<gene>
    <name evidence="1" type="ORF">S12H4_07877</name>
</gene>
<accession>X1R490</accession>
<name>X1R490_9ZZZZ</name>
<evidence type="ECO:0000313" key="1">
    <source>
        <dbReference type="EMBL" id="GAI61896.1"/>
    </source>
</evidence>
<dbReference type="EMBL" id="BARW01002975">
    <property type="protein sequence ID" value="GAI61896.1"/>
    <property type="molecule type" value="Genomic_DNA"/>
</dbReference>
<proteinExistence type="predicted"/>
<reference evidence="1" key="1">
    <citation type="journal article" date="2014" name="Front. Microbiol.">
        <title>High frequency of phylogenetically diverse reductive dehalogenase-homologous genes in deep subseafloor sedimentary metagenomes.</title>
        <authorList>
            <person name="Kawai M."/>
            <person name="Futagami T."/>
            <person name="Toyoda A."/>
            <person name="Takaki Y."/>
            <person name="Nishi S."/>
            <person name="Hori S."/>
            <person name="Arai W."/>
            <person name="Tsubouchi T."/>
            <person name="Morono Y."/>
            <person name="Uchiyama I."/>
            <person name="Ito T."/>
            <person name="Fujiyama A."/>
            <person name="Inagaki F."/>
            <person name="Takami H."/>
        </authorList>
    </citation>
    <scope>NUCLEOTIDE SEQUENCE</scope>
    <source>
        <strain evidence="1">Expedition CK06-06</strain>
    </source>
</reference>
<sequence length="41" mass="4561">MAKVRQEEPEGQETVVGAVTQDSLDPVLEVKLVARRVRVNN</sequence>
<comment type="caution">
    <text evidence="1">The sequence shown here is derived from an EMBL/GenBank/DDBJ whole genome shotgun (WGS) entry which is preliminary data.</text>
</comment>
<organism evidence="1">
    <name type="scientific">marine sediment metagenome</name>
    <dbReference type="NCBI Taxonomy" id="412755"/>
    <lineage>
        <taxon>unclassified sequences</taxon>
        <taxon>metagenomes</taxon>
        <taxon>ecological metagenomes</taxon>
    </lineage>
</organism>
<protein>
    <submittedName>
        <fullName evidence="1">Uncharacterized protein</fullName>
    </submittedName>
</protein>
<dbReference type="AlphaFoldDB" id="X1R490"/>